<reference evidence="1 2" key="1">
    <citation type="journal article" date="2021" name="Commun. Biol.">
        <title>The genome of Shorea leprosula (Dipterocarpaceae) highlights the ecological relevance of drought in aseasonal tropical rainforests.</title>
        <authorList>
            <person name="Ng K.K.S."/>
            <person name="Kobayashi M.J."/>
            <person name="Fawcett J.A."/>
            <person name="Hatakeyama M."/>
            <person name="Paape T."/>
            <person name="Ng C.H."/>
            <person name="Ang C.C."/>
            <person name="Tnah L.H."/>
            <person name="Lee C.T."/>
            <person name="Nishiyama T."/>
            <person name="Sese J."/>
            <person name="O'Brien M.J."/>
            <person name="Copetti D."/>
            <person name="Mohd Noor M.I."/>
            <person name="Ong R.C."/>
            <person name="Putra M."/>
            <person name="Sireger I.Z."/>
            <person name="Indrioko S."/>
            <person name="Kosugi Y."/>
            <person name="Izuno A."/>
            <person name="Isagi Y."/>
            <person name="Lee S.L."/>
            <person name="Shimizu K.K."/>
        </authorList>
    </citation>
    <scope>NUCLEOTIDE SEQUENCE [LARGE SCALE GENOMIC DNA]</scope>
    <source>
        <strain evidence="1">214</strain>
    </source>
</reference>
<evidence type="ECO:0000313" key="1">
    <source>
        <dbReference type="EMBL" id="GKV52612.1"/>
    </source>
</evidence>
<dbReference type="Proteomes" id="UP001054252">
    <property type="component" value="Unassembled WGS sequence"/>
</dbReference>
<name>A0AAV5MVP0_9ROSI</name>
<protein>
    <submittedName>
        <fullName evidence="1">Uncharacterized protein</fullName>
    </submittedName>
</protein>
<keyword evidence="2" id="KW-1185">Reference proteome</keyword>
<evidence type="ECO:0000313" key="2">
    <source>
        <dbReference type="Proteomes" id="UP001054252"/>
    </source>
</evidence>
<organism evidence="1 2">
    <name type="scientific">Rubroshorea leprosula</name>
    <dbReference type="NCBI Taxonomy" id="152421"/>
    <lineage>
        <taxon>Eukaryota</taxon>
        <taxon>Viridiplantae</taxon>
        <taxon>Streptophyta</taxon>
        <taxon>Embryophyta</taxon>
        <taxon>Tracheophyta</taxon>
        <taxon>Spermatophyta</taxon>
        <taxon>Magnoliopsida</taxon>
        <taxon>eudicotyledons</taxon>
        <taxon>Gunneridae</taxon>
        <taxon>Pentapetalae</taxon>
        <taxon>rosids</taxon>
        <taxon>malvids</taxon>
        <taxon>Malvales</taxon>
        <taxon>Dipterocarpaceae</taxon>
        <taxon>Rubroshorea</taxon>
    </lineage>
</organism>
<gene>
    <name evidence="1" type="ORF">SLEP1_g59188</name>
</gene>
<proteinExistence type="predicted"/>
<dbReference type="EMBL" id="BPVZ01000781">
    <property type="protein sequence ID" value="GKV52612.1"/>
    <property type="molecule type" value="Genomic_DNA"/>
</dbReference>
<comment type="caution">
    <text evidence="1">The sequence shown here is derived from an EMBL/GenBank/DDBJ whole genome shotgun (WGS) entry which is preliminary data.</text>
</comment>
<dbReference type="AlphaFoldDB" id="A0AAV5MVP0"/>
<accession>A0AAV5MVP0</accession>
<sequence>MSFAHVSNKFKNIFEEILIVGWKVACLILPLPPTLCHPTAPATATHFPAKKTGKSLKFLLFSCSRIGSEPRNPPLLQIFGSALFCPVFPRSALAGGMLSGFSDFRLPCPARPGVARRNFLAAVMFWRENSRVRVSCGLSNHALHVCPLGISVRVGAIRGK</sequence>